<gene>
    <name evidence="5" type="ORF">M3P21_18985</name>
</gene>
<keyword evidence="1" id="KW-0328">Glycosyltransferase</keyword>
<evidence type="ECO:0000256" key="3">
    <source>
        <dbReference type="ARBA" id="ARBA00022723"/>
    </source>
</evidence>
<dbReference type="Pfam" id="PF01501">
    <property type="entry name" value="Glyco_transf_8"/>
    <property type="match status" value="1"/>
</dbReference>
<keyword evidence="6" id="KW-1185">Reference proteome</keyword>
<dbReference type="Pfam" id="PF14393">
    <property type="entry name" value="DUF4422"/>
    <property type="match status" value="1"/>
</dbReference>
<proteinExistence type="predicted"/>
<dbReference type="InterPro" id="IPR002495">
    <property type="entry name" value="Glyco_trans_8"/>
</dbReference>
<dbReference type="InterPro" id="IPR050748">
    <property type="entry name" value="Glycosyltrans_8_dom-fam"/>
</dbReference>
<accession>A0ABT0Q9P8</accession>
<dbReference type="InterPro" id="IPR029044">
    <property type="entry name" value="Nucleotide-diphossugar_trans"/>
</dbReference>
<dbReference type="EMBL" id="JAMFMB010000032">
    <property type="protein sequence ID" value="MCL6285619.1"/>
    <property type="molecule type" value="Genomic_DNA"/>
</dbReference>
<evidence type="ECO:0000259" key="4">
    <source>
        <dbReference type="Pfam" id="PF14393"/>
    </source>
</evidence>
<dbReference type="InterPro" id="IPR025536">
    <property type="entry name" value="DUF4422"/>
</dbReference>
<protein>
    <submittedName>
        <fullName evidence="5">DUF4422 domain-containing protein</fullName>
    </submittedName>
</protein>
<keyword evidence="2" id="KW-0808">Transferase</keyword>
<dbReference type="PANTHER" id="PTHR13778">
    <property type="entry name" value="GLYCOSYLTRANSFERASE 8 DOMAIN-CONTAINING PROTEIN"/>
    <property type="match status" value="1"/>
</dbReference>
<feature type="domain" description="DUF4422" evidence="4">
    <location>
        <begin position="5"/>
        <end position="234"/>
    </location>
</feature>
<evidence type="ECO:0000313" key="5">
    <source>
        <dbReference type="EMBL" id="MCL6285619.1"/>
    </source>
</evidence>
<sequence>MSPALYVVYHKSAPRLQSTSVLPVQAGKVLDRASIPGMRGDDTGVNISEKNDTWCELTVLYWAWKNASASDLTGLMHYRRLLDFSDRDLLGSVEKYPDEFDTRAWCLEAEEWMKQEGTHWDIVVPRLHRMGRTVEENYRTGHNSQDWDAMCDIVRRDHPEYIPDLEAVASGYEVRLGNLVLMAKPVFDRYCSWLFDILFKIEEAPIDREAYSPYQARYPGFLSERLLTVFVHHENRTNPSLRLKEVSILNLSRSAVSPYMSAADRQERDAINIACSTDRAYLPHAAAMLRSVLDHTDSSRPLNFFFLHSNIDDEDLLHLQAMMEEKPGNGFHPINANGIFDGCYRSASRAPSNATYNRFLLLTLFPGLDRLLYLDADLIVKTDIGKLYDSDLGSAEIAAVPDWIMARTLAGPTRTIDPEVPDLAIYQRETLGLSEAEIGRYFNAGVLLFNFAAMKDPEAIGRTLREMAGERQFLFRDQDILNVHFKNSVCLLDARWNVFTAPVQAYVRVPRNNHEKAMAARRDPWIIHYADREFKPWVGYAVPEAQHYWQALIRTPFYGEVVRNLAGKSGRRKRALGAQLIGIGRKIAERIPFLKTPMLRLYHACSGGRFLTFGKR</sequence>
<reference evidence="5" key="1">
    <citation type="submission" date="2022-05" db="EMBL/GenBank/DDBJ databases">
        <authorList>
            <person name="Park J.-S."/>
        </authorList>
    </citation>
    <scope>NUCLEOTIDE SEQUENCE</scope>
    <source>
        <strain evidence="5">2012CJ41-6</strain>
    </source>
</reference>
<comment type="caution">
    <text evidence="5">The sequence shown here is derived from an EMBL/GenBank/DDBJ whole genome shotgun (WGS) entry which is preliminary data.</text>
</comment>
<organism evidence="5 6">
    <name type="scientific">Ruegeria spongiae</name>
    <dbReference type="NCBI Taxonomy" id="2942209"/>
    <lineage>
        <taxon>Bacteria</taxon>
        <taxon>Pseudomonadati</taxon>
        <taxon>Pseudomonadota</taxon>
        <taxon>Alphaproteobacteria</taxon>
        <taxon>Rhodobacterales</taxon>
        <taxon>Roseobacteraceae</taxon>
        <taxon>Ruegeria</taxon>
    </lineage>
</organism>
<evidence type="ECO:0000256" key="1">
    <source>
        <dbReference type="ARBA" id="ARBA00022676"/>
    </source>
</evidence>
<evidence type="ECO:0000256" key="2">
    <source>
        <dbReference type="ARBA" id="ARBA00022679"/>
    </source>
</evidence>
<dbReference type="RefSeq" id="WP_249712575.1">
    <property type="nucleotide sequence ID" value="NZ_JAMFMB010000032.1"/>
</dbReference>
<evidence type="ECO:0000313" key="6">
    <source>
        <dbReference type="Proteomes" id="UP001203880"/>
    </source>
</evidence>
<name>A0ABT0Q9P8_9RHOB</name>
<dbReference type="SUPFAM" id="SSF53448">
    <property type="entry name" value="Nucleotide-diphospho-sugar transferases"/>
    <property type="match status" value="1"/>
</dbReference>
<dbReference type="Gene3D" id="3.90.550.10">
    <property type="entry name" value="Spore Coat Polysaccharide Biosynthesis Protein SpsA, Chain A"/>
    <property type="match status" value="1"/>
</dbReference>
<keyword evidence="3" id="KW-0479">Metal-binding</keyword>
<dbReference type="PANTHER" id="PTHR13778:SF47">
    <property type="entry name" value="LIPOPOLYSACCHARIDE 1,3-GALACTOSYLTRANSFERASE"/>
    <property type="match status" value="1"/>
</dbReference>
<dbReference type="CDD" id="cd04194">
    <property type="entry name" value="GT8_A4GalT_like"/>
    <property type="match status" value="1"/>
</dbReference>
<dbReference type="Proteomes" id="UP001203880">
    <property type="component" value="Unassembled WGS sequence"/>
</dbReference>